<dbReference type="AlphaFoldDB" id="K9XT96"/>
<reference evidence="8" key="1">
    <citation type="journal article" date="2013" name="Proc. Natl. Acad. Sci. U.S.A.">
        <title>Improving the coverage of the cyanobacterial phylum using diversity-driven genome sequencing.</title>
        <authorList>
            <person name="Shih P.M."/>
            <person name="Wu D."/>
            <person name="Latifi A."/>
            <person name="Axen S.D."/>
            <person name="Fewer D.P."/>
            <person name="Talla E."/>
            <person name="Calteau A."/>
            <person name="Cai F."/>
            <person name="Tandeau de Marsac N."/>
            <person name="Rippka R."/>
            <person name="Herdman M."/>
            <person name="Sivonen K."/>
            <person name="Coursin T."/>
            <person name="Laurent T."/>
            <person name="Goodwin L."/>
            <person name="Nolan M."/>
            <person name="Davenport K.W."/>
            <person name="Han C.S."/>
            <person name="Rubin E.M."/>
            <person name="Eisen J.A."/>
            <person name="Woyke T."/>
            <person name="Gugger M."/>
            <person name="Kerfeld C.A."/>
        </authorList>
    </citation>
    <scope>NUCLEOTIDE SEQUENCE [LARGE SCALE GENOMIC DNA]</scope>
    <source>
        <strain evidence="8">ATCC 29371 / PCC 7437</strain>
    </source>
</reference>
<keyword evidence="4 6" id="KW-1133">Transmembrane helix</keyword>
<sequence>MQSSMTFSSIVALFGAMIVLASIPSVSVLAVSTRSATSGFIHGVFTTIGIVLGDIFFIIIAIWGLSFLAETMGSLFVFIKYLGGIYLIFLGIRLCRSKVKDFQTQEVVKSSLMSSFLTGLLITLGDQKATLFYLGFFPAFLDLSQVSYFDTGIIIGITIVAVGGVKLGYAFMADRARLLISSKTRKIMNLVAGSVMIAVGLFLITKP</sequence>
<proteinExistence type="predicted"/>
<comment type="subcellular location">
    <subcellularLocation>
        <location evidence="1">Cell membrane</location>
        <topology evidence="1">Multi-pass membrane protein</topology>
    </subcellularLocation>
</comment>
<dbReference type="GO" id="GO:0005886">
    <property type="term" value="C:plasma membrane"/>
    <property type="evidence" value="ECO:0007669"/>
    <property type="project" value="UniProtKB-SubCell"/>
</dbReference>
<dbReference type="PANTHER" id="PTHR30086">
    <property type="entry name" value="ARGININE EXPORTER PROTEIN ARGO"/>
    <property type="match status" value="1"/>
</dbReference>
<dbReference type="GO" id="GO:0015171">
    <property type="term" value="F:amino acid transmembrane transporter activity"/>
    <property type="evidence" value="ECO:0007669"/>
    <property type="project" value="TreeGrafter"/>
</dbReference>
<evidence type="ECO:0000256" key="5">
    <source>
        <dbReference type="ARBA" id="ARBA00023136"/>
    </source>
</evidence>
<dbReference type="HOGENOM" id="CLU_079569_2_2_3"/>
<keyword evidence="8" id="KW-1185">Reference proteome</keyword>
<evidence type="ECO:0000256" key="6">
    <source>
        <dbReference type="SAM" id="Phobius"/>
    </source>
</evidence>
<feature type="transmembrane region" description="Helical" evidence="6">
    <location>
        <begin position="107"/>
        <end position="125"/>
    </location>
</feature>
<dbReference type="Pfam" id="PF01810">
    <property type="entry name" value="LysE"/>
    <property type="match status" value="1"/>
</dbReference>
<name>K9XT96_STAC7</name>
<dbReference type="eggNOG" id="COG1280">
    <property type="taxonomic scope" value="Bacteria"/>
</dbReference>
<dbReference type="KEGG" id="scs:Sta7437_1742"/>
<dbReference type="PATRIC" id="fig|111780.3.peg.1817"/>
<dbReference type="RefSeq" id="WP_015192972.1">
    <property type="nucleotide sequence ID" value="NC_019748.1"/>
</dbReference>
<evidence type="ECO:0000256" key="2">
    <source>
        <dbReference type="ARBA" id="ARBA00022475"/>
    </source>
</evidence>
<keyword evidence="5 6" id="KW-0472">Membrane</keyword>
<feature type="transmembrane region" description="Helical" evidence="6">
    <location>
        <begin position="43"/>
        <end position="69"/>
    </location>
</feature>
<dbReference type="STRING" id="111780.Sta7437_1742"/>
<feature type="transmembrane region" description="Helical" evidence="6">
    <location>
        <begin position="145"/>
        <end position="167"/>
    </location>
</feature>
<evidence type="ECO:0000256" key="4">
    <source>
        <dbReference type="ARBA" id="ARBA00022989"/>
    </source>
</evidence>
<dbReference type="PANTHER" id="PTHR30086:SF20">
    <property type="entry name" value="ARGININE EXPORTER PROTEIN ARGO-RELATED"/>
    <property type="match status" value="1"/>
</dbReference>
<keyword evidence="2" id="KW-1003">Cell membrane</keyword>
<gene>
    <name evidence="7" type="ordered locus">Sta7437_1742</name>
</gene>
<dbReference type="Proteomes" id="UP000010473">
    <property type="component" value="Chromosome"/>
</dbReference>
<dbReference type="EMBL" id="CP003653">
    <property type="protein sequence ID" value="AFZ35301.1"/>
    <property type="molecule type" value="Genomic_DNA"/>
</dbReference>
<protein>
    <submittedName>
        <fullName evidence="7">Lysine exporter protein (LYSE/YGGA)</fullName>
    </submittedName>
</protein>
<feature type="transmembrane region" description="Helical" evidence="6">
    <location>
        <begin position="75"/>
        <end position="95"/>
    </location>
</feature>
<evidence type="ECO:0000313" key="8">
    <source>
        <dbReference type="Proteomes" id="UP000010473"/>
    </source>
</evidence>
<evidence type="ECO:0000256" key="1">
    <source>
        <dbReference type="ARBA" id="ARBA00004651"/>
    </source>
</evidence>
<organism evidence="7 8">
    <name type="scientific">Stanieria cyanosphaera (strain ATCC 29371 / PCC 7437)</name>
    <dbReference type="NCBI Taxonomy" id="111780"/>
    <lineage>
        <taxon>Bacteria</taxon>
        <taxon>Bacillati</taxon>
        <taxon>Cyanobacteriota</taxon>
        <taxon>Cyanophyceae</taxon>
        <taxon>Pleurocapsales</taxon>
        <taxon>Dermocarpellaceae</taxon>
        <taxon>Stanieria</taxon>
    </lineage>
</organism>
<keyword evidence="3 6" id="KW-0812">Transmembrane</keyword>
<feature type="transmembrane region" description="Helical" evidence="6">
    <location>
        <begin position="187"/>
        <end position="205"/>
    </location>
</feature>
<dbReference type="InterPro" id="IPR001123">
    <property type="entry name" value="LeuE-type"/>
</dbReference>
<evidence type="ECO:0000313" key="7">
    <source>
        <dbReference type="EMBL" id="AFZ35301.1"/>
    </source>
</evidence>
<evidence type="ECO:0000256" key="3">
    <source>
        <dbReference type="ARBA" id="ARBA00022692"/>
    </source>
</evidence>
<feature type="transmembrane region" description="Helical" evidence="6">
    <location>
        <begin position="6"/>
        <end position="31"/>
    </location>
</feature>
<accession>K9XT96</accession>